<evidence type="ECO:0000313" key="1">
    <source>
        <dbReference type="EMBL" id="KKL88627.1"/>
    </source>
</evidence>
<dbReference type="EMBL" id="LAZR01020511">
    <property type="protein sequence ID" value="KKL88627.1"/>
    <property type="molecule type" value="Genomic_DNA"/>
</dbReference>
<organism evidence="1">
    <name type="scientific">marine sediment metagenome</name>
    <dbReference type="NCBI Taxonomy" id="412755"/>
    <lineage>
        <taxon>unclassified sequences</taxon>
        <taxon>metagenomes</taxon>
        <taxon>ecological metagenomes</taxon>
    </lineage>
</organism>
<accession>A0A0F9IN23</accession>
<proteinExistence type="predicted"/>
<sequence>MSKYTRFLFGWDICDKVDIREFITLQTNASPVAIAGKLAFNGTNFKLCEDGTNFETFTLSSSSSSSS</sequence>
<dbReference type="AlphaFoldDB" id="A0A0F9IN23"/>
<protein>
    <submittedName>
        <fullName evidence="1">Uncharacterized protein</fullName>
    </submittedName>
</protein>
<feature type="non-terminal residue" evidence="1">
    <location>
        <position position="67"/>
    </location>
</feature>
<gene>
    <name evidence="1" type="ORF">LCGC14_1922850</name>
</gene>
<comment type="caution">
    <text evidence="1">The sequence shown here is derived from an EMBL/GenBank/DDBJ whole genome shotgun (WGS) entry which is preliminary data.</text>
</comment>
<name>A0A0F9IN23_9ZZZZ</name>
<reference evidence="1" key="1">
    <citation type="journal article" date="2015" name="Nature">
        <title>Complex archaea that bridge the gap between prokaryotes and eukaryotes.</title>
        <authorList>
            <person name="Spang A."/>
            <person name="Saw J.H."/>
            <person name="Jorgensen S.L."/>
            <person name="Zaremba-Niedzwiedzka K."/>
            <person name="Martijn J."/>
            <person name="Lind A.E."/>
            <person name="van Eijk R."/>
            <person name="Schleper C."/>
            <person name="Guy L."/>
            <person name="Ettema T.J."/>
        </authorList>
    </citation>
    <scope>NUCLEOTIDE SEQUENCE</scope>
</reference>